<reference evidence="2" key="1">
    <citation type="journal article" date="2022" name="Mol. Ecol. Resour.">
        <title>The genomes of chicory, endive, great burdock and yacon provide insights into Asteraceae palaeo-polyploidization history and plant inulin production.</title>
        <authorList>
            <person name="Fan W."/>
            <person name="Wang S."/>
            <person name="Wang H."/>
            <person name="Wang A."/>
            <person name="Jiang F."/>
            <person name="Liu H."/>
            <person name="Zhao H."/>
            <person name="Xu D."/>
            <person name="Zhang Y."/>
        </authorList>
    </citation>
    <scope>NUCLEOTIDE SEQUENCE [LARGE SCALE GENOMIC DNA]</scope>
    <source>
        <strain evidence="2">cv. Yunnan</strain>
    </source>
</reference>
<evidence type="ECO:0000313" key="2">
    <source>
        <dbReference type="Proteomes" id="UP001056120"/>
    </source>
</evidence>
<comment type="caution">
    <text evidence="1">The sequence shown here is derived from an EMBL/GenBank/DDBJ whole genome shotgun (WGS) entry which is preliminary data.</text>
</comment>
<dbReference type="Proteomes" id="UP001056120">
    <property type="component" value="Linkage Group LG19"/>
</dbReference>
<sequence length="82" mass="9528">MFNKLKKKCFSIRFSVFFYLKFTSFSIRLRPQPPLNFSPFFSPFFSSLLRYWPFSLSLGLSPFPDLAIITVISPSEVALSSF</sequence>
<evidence type="ECO:0000313" key="1">
    <source>
        <dbReference type="EMBL" id="KAI3745055.1"/>
    </source>
</evidence>
<reference evidence="1 2" key="2">
    <citation type="journal article" date="2022" name="Mol. Ecol. Resour.">
        <title>The genomes of chicory, endive, great burdock and yacon provide insights into Asteraceae paleo-polyploidization history and plant inulin production.</title>
        <authorList>
            <person name="Fan W."/>
            <person name="Wang S."/>
            <person name="Wang H."/>
            <person name="Wang A."/>
            <person name="Jiang F."/>
            <person name="Liu H."/>
            <person name="Zhao H."/>
            <person name="Xu D."/>
            <person name="Zhang Y."/>
        </authorList>
    </citation>
    <scope>NUCLEOTIDE SEQUENCE [LARGE SCALE GENOMIC DNA]</scope>
    <source>
        <strain evidence="2">cv. Yunnan</strain>
        <tissue evidence="1">Leaves</tissue>
    </source>
</reference>
<accession>A0ACB9DEZ6</accession>
<dbReference type="EMBL" id="CM042036">
    <property type="protein sequence ID" value="KAI3745055.1"/>
    <property type="molecule type" value="Genomic_DNA"/>
</dbReference>
<protein>
    <submittedName>
        <fullName evidence="1">Uncharacterized protein</fullName>
    </submittedName>
</protein>
<organism evidence="1 2">
    <name type="scientific">Smallanthus sonchifolius</name>
    <dbReference type="NCBI Taxonomy" id="185202"/>
    <lineage>
        <taxon>Eukaryota</taxon>
        <taxon>Viridiplantae</taxon>
        <taxon>Streptophyta</taxon>
        <taxon>Embryophyta</taxon>
        <taxon>Tracheophyta</taxon>
        <taxon>Spermatophyta</taxon>
        <taxon>Magnoliopsida</taxon>
        <taxon>eudicotyledons</taxon>
        <taxon>Gunneridae</taxon>
        <taxon>Pentapetalae</taxon>
        <taxon>asterids</taxon>
        <taxon>campanulids</taxon>
        <taxon>Asterales</taxon>
        <taxon>Asteraceae</taxon>
        <taxon>Asteroideae</taxon>
        <taxon>Heliantheae alliance</taxon>
        <taxon>Millerieae</taxon>
        <taxon>Smallanthus</taxon>
    </lineage>
</organism>
<name>A0ACB9DEZ6_9ASTR</name>
<keyword evidence="2" id="KW-1185">Reference proteome</keyword>
<gene>
    <name evidence="1" type="ORF">L1987_58156</name>
</gene>
<proteinExistence type="predicted"/>